<proteinExistence type="predicted"/>
<gene>
    <name evidence="1" type="ORF">Dacsa_3232</name>
</gene>
<dbReference type="AlphaFoldDB" id="K9YXT7"/>
<keyword evidence="2" id="KW-1185">Reference proteome</keyword>
<dbReference type="STRING" id="13035.Dacsa_3232"/>
<organism evidence="1 2">
    <name type="scientific">Dactylococcopsis salina (strain PCC 8305)</name>
    <name type="common">Myxobactron salinum</name>
    <dbReference type="NCBI Taxonomy" id="13035"/>
    <lineage>
        <taxon>Bacteria</taxon>
        <taxon>Bacillati</taxon>
        <taxon>Cyanobacteriota</taxon>
        <taxon>Cyanophyceae</taxon>
        <taxon>Nodosilineales</taxon>
        <taxon>Cymatolegaceae</taxon>
        <taxon>Dactylococcopsis</taxon>
    </lineage>
</organism>
<reference evidence="1" key="1">
    <citation type="submission" date="2012-04" db="EMBL/GenBank/DDBJ databases">
        <title>Finished genome of Dactylococcopsis salina PCC 8305.</title>
        <authorList>
            <consortium name="US DOE Joint Genome Institute"/>
            <person name="Gugger M."/>
            <person name="Coursin T."/>
            <person name="Rippka R."/>
            <person name="Tandeau De Marsac N."/>
            <person name="Huntemann M."/>
            <person name="Wei C.-L."/>
            <person name="Han J."/>
            <person name="Detter J.C."/>
            <person name="Han C."/>
            <person name="Tapia R."/>
            <person name="Daligault H."/>
            <person name="Chen A."/>
            <person name="Krypides N."/>
            <person name="Mavromatis K."/>
            <person name="Markowitz V."/>
            <person name="Szeto E."/>
            <person name="Ivanova N."/>
            <person name="Ovchinnikova G."/>
            <person name="Pagani I."/>
            <person name="Pati A."/>
            <person name="Goodwin L."/>
            <person name="Peters L."/>
            <person name="Pitluck S."/>
            <person name="Woyke T."/>
            <person name="Kerfeld C."/>
        </authorList>
    </citation>
    <scope>NUCLEOTIDE SEQUENCE [LARGE SCALE GENOMIC DNA]</scope>
    <source>
        <strain evidence="1">PCC 8305</strain>
    </source>
</reference>
<protein>
    <submittedName>
        <fullName evidence="1">Uncharacterized protein</fullName>
    </submittedName>
</protein>
<evidence type="ECO:0000313" key="1">
    <source>
        <dbReference type="EMBL" id="AFZ51751.1"/>
    </source>
</evidence>
<dbReference type="eggNOG" id="ENOG5032RVN">
    <property type="taxonomic scope" value="Bacteria"/>
</dbReference>
<dbReference type="InterPro" id="IPR046649">
    <property type="entry name" value="DUF6761"/>
</dbReference>
<dbReference type="EMBL" id="CP003944">
    <property type="protein sequence ID" value="AFZ51751.1"/>
    <property type="molecule type" value="Genomic_DNA"/>
</dbReference>
<dbReference type="Proteomes" id="UP000010482">
    <property type="component" value="Chromosome"/>
</dbReference>
<sequence>MTMLQDSQSVRHYQHLTDAMVDYWYRGYRFNELQLYLTGYLAALRSTATLEPYQVNRLEEEALRFLRDRSNFEEVLPEPEPDFY</sequence>
<accession>K9YXT7</accession>
<dbReference type="KEGG" id="dsl:Dacsa_3232"/>
<dbReference type="HOGENOM" id="CLU_183612_0_0_3"/>
<dbReference type="Pfam" id="PF20547">
    <property type="entry name" value="DUF6761"/>
    <property type="match status" value="1"/>
</dbReference>
<dbReference type="RefSeq" id="WP_015230728.1">
    <property type="nucleotide sequence ID" value="NC_019780.1"/>
</dbReference>
<evidence type="ECO:0000313" key="2">
    <source>
        <dbReference type="Proteomes" id="UP000010482"/>
    </source>
</evidence>
<name>K9YXT7_DACS8</name>